<protein>
    <submittedName>
        <fullName evidence="1">Uncharacterized protein</fullName>
    </submittedName>
</protein>
<reference evidence="1 2" key="1">
    <citation type="journal article" date="2019" name="Emerg. Microbes Infect.">
        <title>Comprehensive subspecies identification of 175 nontuberculous mycobacteria species based on 7547 genomic profiles.</title>
        <authorList>
            <person name="Matsumoto Y."/>
            <person name="Kinjo T."/>
            <person name="Motooka D."/>
            <person name="Nabeya D."/>
            <person name="Jung N."/>
            <person name="Uechi K."/>
            <person name="Horii T."/>
            <person name="Iida T."/>
            <person name="Fujita J."/>
            <person name="Nakamura S."/>
        </authorList>
    </citation>
    <scope>NUCLEOTIDE SEQUENCE [LARGE SCALE GENOMIC DNA]</scope>
    <source>
        <strain evidence="1 2">JCM 6375</strain>
    </source>
</reference>
<name>A0AAD1M9K3_9MYCO</name>
<dbReference type="Proteomes" id="UP000466681">
    <property type="component" value="Chromosome"/>
</dbReference>
<sequence length="64" mass="7239">MTVIVTRSDGGSDEYMRNGDVYVTHHDGALDIIRVGAKRPYHYEPAAWTDVTGDQKARKAGRFW</sequence>
<accession>A0AAD1M9K3</accession>
<proteinExistence type="predicted"/>
<evidence type="ECO:0000313" key="1">
    <source>
        <dbReference type="EMBL" id="BBX04590.1"/>
    </source>
</evidence>
<dbReference type="EMBL" id="AP022560">
    <property type="protein sequence ID" value="BBX04590.1"/>
    <property type="molecule type" value="Genomic_DNA"/>
</dbReference>
<keyword evidence="2" id="KW-1185">Reference proteome</keyword>
<organism evidence="1 2">
    <name type="scientific">Mycolicibacterium moriokaense</name>
    <dbReference type="NCBI Taxonomy" id="39691"/>
    <lineage>
        <taxon>Bacteria</taxon>
        <taxon>Bacillati</taxon>
        <taxon>Actinomycetota</taxon>
        <taxon>Actinomycetes</taxon>
        <taxon>Mycobacteriales</taxon>
        <taxon>Mycobacteriaceae</taxon>
        <taxon>Mycolicibacterium</taxon>
    </lineage>
</organism>
<gene>
    <name evidence="1" type="ORF">MMOR_55260</name>
</gene>
<evidence type="ECO:0000313" key="2">
    <source>
        <dbReference type="Proteomes" id="UP000466681"/>
    </source>
</evidence>
<dbReference type="RefSeq" id="WP_083157036.1">
    <property type="nucleotide sequence ID" value="NZ_AP022560.1"/>
</dbReference>
<dbReference type="KEGG" id="mmor:MMOR_55260"/>
<dbReference type="AlphaFoldDB" id="A0AAD1M9K3"/>